<reference evidence="7 8" key="1">
    <citation type="journal article" date="2016" name="BMC Genomics">
        <title>Genomic analysis of the nitrate-respiring Sphingopyxis granuli (formerly Sphingomonas macrogoltabida) strain TFA.</title>
        <authorList>
            <person name="Garcia-Romero I."/>
            <person name="Perez-Pulido A.J."/>
            <person name="Gonzalez-Flores Y.E."/>
            <person name="Reyes-Ramirez F."/>
            <person name="Santero E."/>
            <person name="Floriano B."/>
        </authorList>
    </citation>
    <scope>NUCLEOTIDE SEQUENCE [LARGE SCALE GENOMIC DNA]</scope>
    <source>
        <strain evidence="7 8">TFA</strain>
    </source>
</reference>
<feature type="chain" id="PRO_5041517125" description="Carboxylic ester hydrolase" evidence="5">
    <location>
        <begin position="22"/>
        <end position="514"/>
    </location>
</feature>
<feature type="signal peptide" evidence="5">
    <location>
        <begin position="1"/>
        <end position="21"/>
    </location>
</feature>
<dbReference type="GO" id="GO:0004104">
    <property type="term" value="F:cholinesterase activity"/>
    <property type="evidence" value="ECO:0007669"/>
    <property type="project" value="InterPro"/>
</dbReference>
<keyword evidence="2 5" id="KW-0732">Signal</keyword>
<dbReference type="InterPro" id="IPR029058">
    <property type="entry name" value="AB_hydrolase_fold"/>
</dbReference>
<comment type="similarity">
    <text evidence="1 5">Belongs to the type-B carboxylesterase/lipase family.</text>
</comment>
<dbReference type="Gene3D" id="3.40.50.1820">
    <property type="entry name" value="alpha/beta hydrolase"/>
    <property type="match status" value="1"/>
</dbReference>
<dbReference type="AlphaFoldDB" id="A0AA86L3N7"/>
<dbReference type="InterPro" id="IPR000997">
    <property type="entry name" value="Cholinesterase"/>
</dbReference>
<evidence type="ECO:0000256" key="4">
    <source>
        <dbReference type="PIRSR" id="PIRSR600997-1"/>
    </source>
</evidence>
<dbReference type="SUPFAM" id="SSF53474">
    <property type="entry name" value="alpha/beta-Hydrolases"/>
    <property type="match status" value="1"/>
</dbReference>
<dbReference type="Pfam" id="PF00135">
    <property type="entry name" value="COesterase"/>
    <property type="match status" value="2"/>
</dbReference>
<dbReference type="InterPro" id="IPR002018">
    <property type="entry name" value="CarbesteraseB"/>
</dbReference>
<evidence type="ECO:0000313" key="7">
    <source>
        <dbReference type="EMBL" id="AMG74125.1"/>
    </source>
</evidence>
<dbReference type="Proteomes" id="UP000058599">
    <property type="component" value="Chromosome"/>
</dbReference>
<dbReference type="EC" id="3.1.1.-" evidence="5"/>
<proteinExistence type="inferred from homology"/>
<dbReference type="EMBL" id="CP012199">
    <property type="protein sequence ID" value="AMG74125.1"/>
    <property type="molecule type" value="Genomic_DNA"/>
</dbReference>
<feature type="active site" description="Charge relay system" evidence="4">
    <location>
        <position position="411"/>
    </location>
</feature>
<feature type="active site" description="Acyl-ester intermediate" evidence="4">
    <location>
        <position position="215"/>
    </location>
</feature>
<evidence type="ECO:0000256" key="5">
    <source>
        <dbReference type="RuleBase" id="RU361235"/>
    </source>
</evidence>
<dbReference type="InterPro" id="IPR019819">
    <property type="entry name" value="Carboxylesterase_B_CS"/>
</dbReference>
<dbReference type="PROSITE" id="PS00941">
    <property type="entry name" value="CARBOXYLESTERASE_B_2"/>
    <property type="match status" value="1"/>
</dbReference>
<gene>
    <name evidence="7" type="ORF">SGRAN_1746</name>
</gene>
<evidence type="ECO:0000256" key="2">
    <source>
        <dbReference type="ARBA" id="ARBA00022729"/>
    </source>
</evidence>
<evidence type="ECO:0000256" key="3">
    <source>
        <dbReference type="ARBA" id="ARBA00022801"/>
    </source>
</evidence>
<dbReference type="PRINTS" id="PR00878">
    <property type="entry name" value="CHOLNESTRASE"/>
</dbReference>
<accession>A0AA86L3N7</accession>
<dbReference type="InterPro" id="IPR051093">
    <property type="entry name" value="Neuroligin/BSAL"/>
</dbReference>
<evidence type="ECO:0000313" key="8">
    <source>
        <dbReference type="Proteomes" id="UP000058599"/>
    </source>
</evidence>
<keyword evidence="8" id="KW-1185">Reference proteome</keyword>
<protein>
    <recommendedName>
        <fullName evidence="5">Carboxylic ester hydrolase</fullName>
        <ecNumber evidence="5">3.1.1.-</ecNumber>
    </recommendedName>
</protein>
<keyword evidence="3 5" id="KW-0378">Hydrolase</keyword>
<evidence type="ECO:0000259" key="6">
    <source>
        <dbReference type="Pfam" id="PF00135"/>
    </source>
</evidence>
<feature type="active site" description="Charge relay system" evidence="4">
    <location>
        <position position="327"/>
    </location>
</feature>
<feature type="domain" description="Carboxylesterase type B" evidence="6">
    <location>
        <begin position="29"/>
        <end position="334"/>
    </location>
</feature>
<dbReference type="PROSITE" id="PS00122">
    <property type="entry name" value="CARBOXYLESTERASE_B_1"/>
    <property type="match status" value="1"/>
</dbReference>
<name>A0AA86L3N7_9SPHN</name>
<dbReference type="PANTHER" id="PTHR43903">
    <property type="entry name" value="NEUROLIGIN"/>
    <property type="match status" value="1"/>
</dbReference>
<evidence type="ECO:0000256" key="1">
    <source>
        <dbReference type="ARBA" id="ARBA00005964"/>
    </source>
</evidence>
<dbReference type="KEGG" id="sgi:SGRAN_1746"/>
<sequence>MRAIFGLGASFLCIASCSHLAAKQPKSAAPVAQIRSGSISGYHAGDIDVFRGIPYVAAPLGIRRWAPPQAPLRWGGTRSAVEFGPSCPQPQLPAPFGVDGPKSEDCLYLNIWKPSTLGRHKRPVLVWIHGGAFLIGSGSQPLYDGSRLARRGVIVVTINYRLGALGFLTHRALRTERVPSANFGLLDQIAALQWIKRNIAAFGGDPHNITIAGESAGGVSVQALMASPVARGLFDKAIIQSGGGLAALADARSEMALAAGDAWAKSVGAPDATAADLRALSVEKILSAPFIAFPSVDGNLLDRNPAETFARGEEAKVPLLIGANSWEGSLRILSDAFAQGLLGHDYDVLLQSYVALGQNEASARDRLRGDLFFVQPARFLAEHHVAVSPTWFYHFDMVPASLRSQQPGTAHGGELAYLFGTPDAALVSWDDRDRMLSSEMMDYWSRFVATGDPNGRGLPVWQDARTGRHLLLRRDVRMVTPTGQDNRVYETVTAAAKAWTTGPDQADEPTPKTP</sequence>
<dbReference type="RefSeq" id="WP_082737167.1">
    <property type="nucleotide sequence ID" value="NZ_CP012199.1"/>
</dbReference>
<dbReference type="InterPro" id="IPR019826">
    <property type="entry name" value="Carboxylesterase_B_AS"/>
</dbReference>
<organism evidence="7 8">
    <name type="scientific">Sphingopyxis granuli</name>
    <dbReference type="NCBI Taxonomy" id="267128"/>
    <lineage>
        <taxon>Bacteria</taxon>
        <taxon>Pseudomonadati</taxon>
        <taxon>Pseudomonadota</taxon>
        <taxon>Alphaproteobacteria</taxon>
        <taxon>Sphingomonadales</taxon>
        <taxon>Sphingomonadaceae</taxon>
        <taxon>Sphingopyxis</taxon>
    </lineage>
</organism>
<feature type="domain" description="Carboxylesterase type B" evidence="6">
    <location>
        <begin position="362"/>
        <end position="469"/>
    </location>
</feature>